<dbReference type="EMBL" id="JYDJ01000262">
    <property type="protein sequence ID" value="KRX38575.1"/>
    <property type="molecule type" value="Genomic_DNA"/>
</dbReference>
<dbReference type="GO" id="GO:0008270">
    <property type="term" value="F:zinc ion binding"/>
    <property type="evidence" value="ECO:0007669"/>
    <property type="project" value="UniProtKB-KW"/>
</dbReference>
<comment type="subunit">
    <text evidence="10">Monomer. Component of the ribosomal small subunit (SSU) processome.</text>
</comment>
<dbReference type="InterPro" id="IPR048550">
    <property type="entry name" value="KRR1-like_KH1_euk"/>
</dbReference>
<dbReference type="FunFam" id="3.30.1370.10:FF:000014">
    <property type="entry name" value="KRR1 small subunit processome component"/>
    <property type="match status" value="1"/>
</dbReference>
<feature type="region of interest" description="Disordered" evidence="14">
    <location>
        <begin position="259"/>
        <end position="279"/>
    </location>
</feature>
<evidence type="ECO:0000256" key="2">
    <source>
        <dbReference type="ARBA" id="ARBA00009344"/>
    </source>
</evidence>
<dbReference type="Gene3D" id="3.30.1370.10">
    <property type="entry name" value="K Homology domain, type 1"/>
    <property type="match status" value="2"/>
</dbReference>
<dbReference type="GO" id="GO:0003723">
    <property type="term" value="F:RNA binding"/>
    <property type="evidence" value="ECO:0007669"/>
    <property type="project" value="UniProtKB-KW"/>
</dbReference>
<keyword evidence="6" id="KW-0694">RNA-binding</keyword>
<feature type="domain" description="CCHC-type" evidence="16">
    <location>
        <begin position="246"/>
        <end position="259"/>
    </location>
</feature>
<comment type="subcellular location">
    <subcellularLocation>
        <location evidence="1">Nucleus</location>
        <location evidence="1">Nucleolus</location>
    </subcellularLocation>
</comment>
<evidence type="ECO:0000256" key="15">
    <source>
        <dbReference type="SAM" id="Phobius"/>
    </source>
</evidence>
<dbReference type="PROSITE" id="PS50158">
    <property type="entry name" value="ZF_CCHC"/>
    <property type="match status" value="1"/>
</dbReference>
<protein>
    <recommendedName>
        <fullName evidence="3">KRR1 small subunit processome component homolog</fullName>
    </recommendedName>
    <alternativeName>
        <fullName evidence="12">KRR-R motif-containing protein 1</fullName>
    </alternativeName>
    <alternativeName>
        <fullName evidence="11">Protein dribble</fullName>
    </alternativeName>
</protein>
<dbReference type="PROSITE" id="PS00141">
    <property type="entry name" value="ASP_PROTEASE"/>
    <property type="match status" value="1"/>
</dbReference>
<proteinExistence type="inferred from homology"/>
<dbReference type="InterPro" id="IPR001878">
    <property type="entry name" value="Znf_CCHC"/>
</dbReference>
<evidence type="ECO:0000256" key="5">
    <source>
        <dbReference type="ARBA" id="ARBA00022552"/>
    </source>
</evidence>
<dbReference type="SUPFAM" id="SSF50630">
    <property type="entry name" value="Acid proteases"/>
    <property type="match status" value="1"/>
</dbReference>
<evidence type="ECO:0000256" key="10">
    <source>
        <dbReference type="ARBA" id="ARBA00025925"/>
    </source>
</evidence>
<dbReference type="OrthoDB" id="441223at2759"/>
<dbReference type="InterPro" id="IPR036875">
    <property type="entry name" value="Znf_CCHC_sf"/>
</dbReference>
<feature type="compositionally biased region" description="Basic and acidic residues" evidence="14">
    <location>
        <begin position="259"/>
        <end position="272"/>
    </location>
</feature>
<evidence type="ECO:0000256" key="14">
    <source>
        <dbReference type="SAM" id="MobiDB-lite"/>
    </source>
</evidence>
<evidence type="ECO:0000256" key="6">
    <source>
        <dbReference type="ARBA" id="ARBA00022884"/>
    </source>
</evidence>
<dbReference type="Gene3D" id="4.10.60.10">
    <property type="entry name" value="Zinc finger, CCHC-type"/>
    <property type="match status" value="1"/>
</dbReference>
<feature type="transmembrane region" description="Helical" evidence="15">
    <location>
        <begin position="614"/>
        <end position="631"/>
    </location>
</feature>
<dbReference type="InterPro" id="IPR041174">
    <property type="entry name" value="KRR1-like_KH1"/>
</dbReference>
<dbReference type="CDD" id="cd22394">
    <property type="entry name" value="KH-I_KRR1_rpt2"/>
    <property type="match status" value="1"/>
</dbReference>
<comment type="similarity">
    <text evidence="2">Belongs to the KRR1 family.</text>
</comment>
<name>A0A0V0THR6_9BILA</name>
<dbReference type="Pfam" id="PF17903">
    <property type="entry name" value="KH_KRR1_1st"/>
    <property type="match status" value="1"/>
</dbReference>
<keyword evidence="13" id="KW-0863">Zinc-finger</keyword>
<keyword evidence="4" id="KW-0690">Ribosome biogenesis</keyword>
<evidence type="ECO:0000313" key="18">
    <source>
        <dbReference type="Proteomes" id="UP000055048"/>
    </source>
</evidence>
<reference evidence="17 18" key="1">
    <citation type="submission" date="2015-01" db="EMBL/GenBank/DDBJ databases">
        <title>Evolution of Trichinella species and genotypes.</title>
        <authorList>
            <person name="Korhonen P.K."/>
            <person name="Edoardo P."/>
            <person name="Giuseppe L.R."/>
            <person name="Gasser R.B."/>
        </authorList>
    </citation>
    <scope>NUCLEOTIDE SEQUENCE [LARGE SCALE GENOMIC DNA]</scope>
    <source>
        <strain evidence="17">ISS417</strain>
    </source>
</reference>
<keyword evidence="5" id="KW-0698">rRNA processing</keyword>
<dbReference type="STRING" id="144512.A0A0V0THR6"/>
<dbReference type="InterPro" id="IPR036612">
    <property type="entry name" value="KH_dom_type_1_sf"/>
</dbReference>
<dbReference type="Pfam" id="PF00098">
    <property type="entry name" value="zf-CCHC"/>
    <property type="match status" value="1"/>
</dbReference>
<dbReference type="GO" id="GO:0032040">
    <property type="term" value="C:small-subunit processome"/>
    <property type="evidence" value="ECO:0007669"/>
    <property type="project" value="TreeGrafter"/>
</dbReference>
<keyword evidence="7" id="KW-0539">Nucleus</keyword>
<keyword evidence="15" id="KW-0472">Membrane</keyword>
<sequence length="724" mass="81598">MSRMNRAPDGATIGERGRMSENPRWIMPPEALTRSSDSCYGANHVDEAMGDVLSALEVEETDDYDKLKSTLFRVFGVNNSEERYMKEFINRRQRENESVEEYAGHLKRLLPKAFPQLKDQADGILLQQFEAEIRQDMIKFTILRSAPDSFEKAVKIAAREELMINQVIAATESASVVTTAANVKKETAGHEGETGSAAAIHAEQPSDIDMLARKVKELLAGEITATTRTEAVSQRRRLQRSDRFTCWTCGQLGHISRDCHSHTGSQHGRDEPQSGVSNTNHNIPIIVVQSPITDIPLVEGSVGGLKCKMLVDTGAAVTLAAEEVMKGSKKDNPQGLLCESNFATLFPKYREKYLRECFPLLQKALSEHGIKAEMDALRGSMTVRTTRKTWDPYVILKARDLIKLLARSVPIEQAVRILEDDTACDIIKISGLVRNRVRFVKRRQRLIGPNGCTLKAIELLTNCYVMIQGNTVSAVGPYSGLRDVRKIVEDCMNNIHPVYNIKTLMLKRELMKDPKLATENWDRFLPKFRKKLTSQKKKSSKRVEHPKQTANAQCKLDQQLETGEYFLNKPENSRSKKPKDSDGFEFDRCHGNNVFVSVHVCECLDITALSQQQLPISLFIYFIVTVALLFIRQVLMAKGYISPTAYRCKLWQNCNCLLSCCQNYCKCKEFSFRKKLTTLCPMKPIDLGSCFACPCLHSSTRNCEYLNCVCCEFSINDNADNNAA</sequence>
<evidence type="ECO:0000256" key="1">
    <source>
        <dbReference type="ARBA" id="ARBA00004604"/>
    </source>
</evidence>
<comment type="function">
    <text evidence="9">Required for 40S ribosome biogenesis. Involved in nucleolar processing of pre-18S ribosomal RNA and ribosome assembly. Binds to RNA. Required for female germline development, cell viability during eye development and for survival of dividing cells and epithelial cells during early wing disk development.</text>
</comment>
<keyword evidence="18" id="KW-1185">Reference proteome</keyword>
<evidence type="ECO:0000256" key="3">
    <source>
        <dbReference type="ARBA" id="ARBA00020053"/>
    </source>
</evidence>
<dbReference type="GO" id="GO:0006364">
    <property type="term" value="P:rRNA processing"/>
    <property type="evidence" value="ECO:0007669"/>
    <property type="project" value="UniProtKB-KW"/>
</dbReference>
<dbReference type="AlphaFoldDB" id="A0A0V0THR6"/>
<evidence type="ECO:0000256" key="9">
    <source>
        <dbReference type="ARBA" id="ARBA00024689"/>
    </source>
</evidence>
<dbReference type="InterPro" id="IPR004087">
    <property type="entry name" value="KH_dom"/>
</dbReference>
<dbReference type="GO" id="GO:0019899">
    <property type="term" value="F:enzyme binding"/>
    <property type="evidence" value="ECO:0007669"/>
    <property type="project" value="UniProtKB-ARBA"/>
</dbReference>
<keyword evidence="15" id="KW-1133">Transmembrane helix</keyword>
<evidence type="ECO:0000259" key="16">
    <source>
        <dbReference type="PROSITE" id="PS50158"/>
    </source>
</evidence>
<dbReference type="FunFam" id="3.30.1370.10:FF:000011">
    <property type="entry name" value="KRR1 small subunit processome component"/>
    <property type="match status" value="1"/>
</dbReference>
<dbReference type="Proteomes" id="UP000055048">
    <property type="component" value="Unassembled WGS sequence"/>
</dbReference>
<dbReference type="InterPro" id="IPR048549">
    <property type="entry name" value="KRR1-like_KH2_euk"/>
</dbReference>
<dbReference type="InterPro" id="IPR021109">
    <property type="entry name" value="Peptidase_aspartic_dom_sf"/>
</dbReference>
<keyword evidence="8" id="KW-0687">Ribonucleoprotein</keyword>
<evidence type="ECO:0000256" key="12">
    <source>
        <dbReference type="ARBA" id="ARBA00032993"/>
    </source>
</evidence>
<keyword evidence="13" id="KW-0862">Zinc</keyword>
<accession>A0A0V0THR6</accession>
<dbReference type="GO" id="GO:0006508">
    <property type="term" value="P:proteolysis"/>
    <property type="evidence" value="ECO:0007669"/>
    <property type="project" value="InterPro"/>
</dbReference>
<dbReference type="SUPFAM" id="SSF54791">
    <property type="entry name" value="Eukaryotic type KH-domain (KH-domain type I)"/>
    <property type="match status" value="1"/>
</dbReference>
<dbReference type="InterPro" id="IPR024166">
    <property type="entry name" value="rRNA_assembly_KRR1"/>
</dbReference>
<dbReference type="InterPro" id="IPR048548">
    <property type="entry name" value="KRR1-like_KH2"/>
</dbReference>
<comment type="caution">
    <text evidence="17">The sequence shown here is derived from an EMBL/GenBank/DDBJ whole genome shotgun (WGS) entry which is preliminary data.</text>
</comment>
<organism evidence="17 18">
    <name type="scientific">Trichinella murrelli</name>
    <dbReference type="NCBI Taxonomy" id="144512"/>
    <lineage>
        <taxon>Eukaryota</taxon>
        <taxon>Metazoa</taxon>
        <taxon>Ecdysozoa</taxon>
        <taxon>Nematoda</taxon>
        <taxon>Enoplea</taxon>
        <taxon>Dorylaimia</taxon>
        <taxon>Trichinellida</taxon>
        <taxon>Trichinellidae</taxon>
        <taxon>Trichinella</taxon>
    </lineage>
</organism>
<dbReference type="SMART" id="SM00322">
    <property type="entry name" value="KH"/>
    <property type="match status" value="1"/>
</dbReference>
<evidence type="ECO:0000256" key="7">
    <source>
        <dbReference type="ARBA" id="ARBA00023242"/>
    </source>
</evidence>
<evidence type="ECO:0000256" key="8">
    <source>
        <dbReference type="ARBA" id="ARBA00023274"/>
    </source>
</evidence>
<dbReference type="GO" id="GO:0004190">
    <property type="term" value="F:aspartic-type endopeptidase activity"/>
    <property type="evidence" value="ECO:0007669"/>
    <property type="project" value="InterPro"/>
</dbReference>
<evidence type="ECO:0000256" key="4">
    <source>
        <dbReference type="ARBA" id="ARBA00022517"/>
    </source>
</evidence>
<evidence type="ECO:0000256" key="11">
    <source>
        <dbReference type="ARBA" id="ARBA00032580"/>
    </source>
</evidence>
<evidence type="ECO:0000256" key="13">
    <source>
        <dbReference type="PROSITE-ProRule" id="PRU00047"/>
    </source>
</evidence>
<keyword evidence="13" id="KW-0479">Metal-binding</keyword>
<dbReference type="PANTHER" id="PTHR12581:SF0">
    <property type="entry name" value="KRR1 SMALL SUBUNIT PROCESSOME COMPONENT HOMOLOG"/>
    <property type="match status" value="1"/>
</dbReference>
<keyword evidence="15" id="KW-0812">Transmembrane</keyword>
<feature type="region of interest" description="Disordered" evidence="14">
    <location>
        <begin position="1"/>
        <end position="24"/>
    </location>
</feature>
<gene>
    <name evidence="17" type="primary">dbe</name>
    <name evidence="17" type="ORF">T05_14297</name>
</gene>
<dbReference type="InterPro" id="IPR001969">
    <property type="entry name" value="Aspartic_peptidase_AS"/>
</dbReference>
<dbReference type="Pfam" id="PF21800">
    <property type="entry name" value="KH_KRR1_2nd"/>
    <property type="match status" value="1"/>
</dbReference>
<dbReference type="CDD" id="cd22393">
    <property type="entry name" value="KH-I_KRR1_rpt1"/>
    <property type="match status" value="1"/>
</dbReference>
<evidence type="ECO:0000313" key="17">
    <source>
        <dbReference type="EMBL" id="KRX38575.1"/>
    </source>
</evidence>
<dbReference type="PANTHER" id="PTHR12581">
    <property type="entry name" value="HIV-1 REV BINDING PROTEIN 2, 3"/>
    <property type="match status" value="1"/>
</dbReference>
<dbReference type="SMART" id="SM00343">
    <property type="entry name" value="ZnF_C2HC"/>
    <property type="match status" value="1"/>
</dbReference>
<dbReference type="SUPFAM" id="SSF57756">
    <property type="entry name" value="Retrovirus zinc finger-like domains"/>
    <property type="match status" value="1"/>
</dbReference>